<keyword evidence="3" id="KW-1185">Reference proteome</keyword>
<accession>A0A6C0GXQ0</accession>
<dbReference type="AlphaFoldDB" id="A0A6C0GXQ0"/>
<keyword evidence="2" id="KW-0808">Transferase</keyword>
<dbReference type="Pfam" id="PF08241">
    <property type="entry name" value="Methyltransf_11"/>
    <property type="match status" value="1"/>
</dbReference>
<dbReference type="CDD" id="cd02440">
    <property type="entry name" value="AdoMet_MTases"/>
    <property type="match status" value="1"/>
</dbReference>
<organism evidence="2 3">
    <name type="scientific">Rhodocytophaga rosea</name>
    <dbReference type="NCBI Taxonomy" id="2704465"/>
    <lineage>
        <taxon>Bacteria</taxon>
        <taxon>Pseudomonadati</taxon>
        <taxon>Bacteroidota</taxon>
        <taxon>Cytophagia</taxon>
        <taxon>Cytophagales</taxon>
        <taxon>Rhodocytophagaceae</taxon>
        <taxon>Rhodocytophaga</taxon>
    </lineage>
</organism>
<dbReference type="Gene3D" id="3.40.50.150">
    <property type="entry name" value="Vaccinia Virus protein VP39"/>
    <property type="match status" value="1"/>
</dbReference>
<dbReference type="InterPro" id="IPR013216">
    <property type="entry name" value="Methyltransf_11"/>
</dbReference>
<dbReference type="PANTHER" id="PTHR43861:SF6">
    <property type="entry name" value="METHYLTRANSFERASE TYPE 11"/>
    <property type="match status" value="1"/>
</dbReference>
<sequence length="256" mass="29558">MMTTLSTQVQSAYEKQYEDNQAEWREMGARKKALNILELTQGLKFRSVLEVGAGDGSILQQLSEHRFADELYAVEISGSALQRIQHRNISQLKQSVLFDGYTIPFENNSFDLVILSHVLEHVEFERRLLRELMRVAPVQLIEVPKDYRFGVDKKVKHFLSYGHINMYTPSSLRFLLKSEGFTIMKEKVDLYSRETYQFMYSKPAVEKKSATTSIKADGLYLFKKLLLSIPFPQVRDHFANTITVLTSSGKENIDIF</sequence>
<dbReference type="Proteomes" id="UP000480178">
    <property type="component" value="Chromosome"/>
</dbReference>
<dbReference type="PANTHER" id="PTHR43861">
    <property type="entry name" value="TRANS-ACONITATE 2-METHYLTRANSFERASE-RELATED"/>
    <property type="match status" value="1"/>
</dbReference>
<keyword evidence="2" id="KW-0489">Methyltransferase</keyword>
<proteinExistence type="predicted"/>
<feature type="domain" description="Methyltransferase type 11" evidence="1">
    <location>
        <begin position="49"/>
        <end position="135"/>
    </location>
</feature>
<evidence type="ECO:0000259" key="1">
    <source>
        <dbReference type="Pfam" id="PF08241"/>
    </source>
</evidence>
<name>A0A6C0GXQ0_9BACT</name>
<protein>
    <submittedName>
        <fullName evidence="2">Class I SAM-dependent methyltransferase</fullName>
    </submittedName>
</protein>
<dbReference type="SUPFAM" id="SSF53335">
    <property type="entry name" value="S-adenosyl-L-methionine-dependent methyltransferases"/>
    <property type="match status" value="1"/>
</dbReference>
<evidence type="ECO:0000313" key="2">
    <source>
        <dbReference type="EMBL" id="QHT72210.1"/>
    </source>
</evidence>
<evidence type="ECO:0000313" key="3">
    <source>
        <dbReference type="Proteomes" id="UP000480178"/>
    </source>
</evidence>
<dbReference type="KEGG" id="rhoz:GXP67_29465"/>
<gene>
    <name evidence="2" type="ORF">GXP67_29465</name>
</gene>
<dbReference type="GO" id="GO:0008757">
    <property type="term" value="F:S-adenosylmethionine-dependent methyltransferase activity"/>
    <property type="evidence" value="ECO:0007669"/>
    <property type="project" value="InterPro"/>
</dbReference>
<dbReference type="EMBL" id="CP048222">
    <property type="protein sequence ID" value="QHT72210.1"/>
    <property type="molecule type" value="Genomic_DNA"/>
</dbReference>
<reference evidence="2 3" key="1">
    <citation type="submission" date="2020-01" db="EMBL/GenBank/DDBJ databases">
        <authorList>
            <person name="Kim M.K."/>
        </authorList>
    </citation>
    <scope>NUCLEOTIDE SEQUENCE [LARGE SCALE GENOMIC DNA]</scope>
    <source>
        <strain evidence="2 3">172606-1</strain>
    </source>
</reference>
<dbReference type="GO" id="GO:0032259">
    <property type="term" value="P:methylation"/>
    <property type="evidence" value="ECO:0007669"/>
    <property type="project" value="UniProtKB-KW"/>
</dbReference>
<dbReference type="InterPro" id="IPR029063">
    <property type="entry name" value="SAM-dependent_MTases_sf"/>
</dbReference>